<accession>A0ACA9SSG7</accession>
<proteinExistence type="predicted"/>
<reference evidence="1" key="1">
    <citation type="submission" date="2021-06" db="EMBL/GenBank/DDBJ databases">
        <authorList>
            <person name="Kallberg Y."/>
            <person name="Tangrot J."/>
            <person name="Rosling A."/>
        </authorList>
    </citation>
    <scope>NUCLEOTIDE SEQUENCE</scope>
    <source>
        <strain evidence="1">MA461A</strain>
    </source>
</reference>
<dbReference type="EMBL" id="CAJVQC010144855">
    <property type="protein sequence ID" value="CAG8844992.1"/>
    <property type="molecule type" value="Genomic_DNA"/>
</dbReference>
<evidence type="ECO:0000313" key="1">
    <source>
        <dbReference type="EMBL" id="CAG8844992.1"/>
    </source>
</evidence>
<comment type="caution">
    <text evidence="1">The sequence shown here is derived from an EMBL/GenBank/DDBJ whole genome shotgun (WGS) entry which is preliminary data.</text>
</comment>
<protein>
    <submittedName>
        <fullName evidence="1">16664_t:CDS:1</fullName>
    </submittedName>
</protein>
<dbReference type="Proteomes" id="UP000789920">
    <property type="component" value="Unassembled WGS sequence"/>
</dbReference>
<gene>
    <name evidence="1" type="ORF">RPERSI_LOCUS33456</name>
</gene>
<evidence type="ECO:0000313" key="2">
    <source>
        <dbReference type="Proteomes" id="UP000789920"/>
    </source>
</evidence>
<organism evidence="1 2">
    <name type="scientific">Racocetra persica</name>
    <dbReference type="NCBI Taxonomy" id="160502"/>
    <lineage>
        <taxon>Eukaryota</taxon>
        <taxon>Fungi</taxon>
        <taxon>Fungi incertae sedis</taxon>
        <taxon>Mucoromycota</taxon>
        <taxon>Glomeromycotina</taxon>
        <taxon>Glomeromycetes</taxon>
        <taxon>Diversisporales</taxon>
        <taxon>Gigasporaceae</taxon>
        <taxon>Racocetra</taxon>
    </lineage>
</organism>
<sequence length="138" mass="16007">ESIGSALDDPRIWMLPSGRNAADIYFEKISENVSATKNKKKLTIIEKAILRYGASNIIDLSAHMKSWFSSNDKRFMMKNYESILRIPELALEERTFVLQIEDMILKGEVNRAKKYCSEIHFNSEENSYLYKLSKIYGD</sequence>
<keyword evidence="2" id="KW-1185">Reference proteome</keyword>
<name>A0ACA9SSG7_9GLOM</name>
<feature type="non-terminal residue" evidence="1">
    <location>
        <position position="1"/>
    </location>
</feature>
<feature type="non-terminal residue" evidence="1">
    <location>
        <position position="138"/>
    </location>
</feature>